<evidence type="ECO:0000256" key="1">
    <source>
        <dbReference type="SAM" id="MobiDB-lite"/>
    </source>
</evidence>
<sequence>MQNPKRKSPRIMLAEGGEVDQQQVSKAQRYEGRVSLYREISAMVEAEDKKEKQKRLEARKREEERQNKEMERLIKGEYGQNGRRIWGRSGDGFRYCPAGVKAMNKRLWRRYLKEIHRTRGYMVTCFPGACVNATIVPLNLDFEKEEDAPKDKKRKADIRMMCEKCIAEFNQNHPQEPAYKLEKIKYATRGRLFNYYLTFEAAQLGDDSTIETFQAQYVCVFYEPSRNKVLLCERKSVLDAQYRKDKAAGVRCQLPCCGPP</sequence>
<dbReference type="Proteomes" id="UP001161247">
    <property type="component" value="Chromosome 4"/>
</dbReference>
<dbReference type="EMBL" id="OX459121">
    <property type="protein sequence ID" value="CAI9103076.1"/>
    <property type="molecule type" value="Genomic_DNA"/>
</dbReference>
<dbReference type="PANTHER" id="PTHR31228:SF22">
    <property type="entry name" value="CYSTATIN_MONELLIN SUPERFAMILY PROTEIN"/>
    <property type="match status" value="1"/>
</dbReference>
<dbReference type="PANTHER" id="PTHR31228">
    <property type="entry name" value="CYSTATIN/MONELLIN SUPERFAMILY PROTEIN"/>
    <property type="match status" value="1"/>
</dbReference>
<gene>
    <name evidence="2" type="ORF">OLC1_LOCUS12305</name>
</gene>
<evidence type="ECO:0000313" key="3">
    <source>
        <dbReference type="Proteomes" id="UP001161247"/>
    </source>
</evidence>
<name>A0AAV1D5B6_OLDCO</name>
<evidence type="ECO:0000313" key="2">
    <source>
        <dbReference type="EMBL" id="CAI9103076.1"/>
    </source>
</evidence>
<organism evidence="2 3">
    <name type="scientific">Oldenlandia corymbosa var. corymbosa</name>
    <dbReference type="NCBI Taxonomy" id="529605"/>
    <lineage>
        <taxon>Eukaryota</taxon>
        <taxon>Viridiplantae</taxon>
        <taxon>Streptophyta</taxon>
        <taxon>Embryophyta</taxon>
        <taxon>Tracheophyta</taxon>
        <taxon>Spermatophyta</taxon>
        <taxon>Magnoliopsida</taxon>
        <taxon>eudicotyledons</taxon>
        <taxon>Gunneridae</taxon>
        <taxon>Pentapetalae</taxon>
        <taxon>asterids</taxon>
        <taxon>lamiids</taxon>
        <taxon>Gentianales</taxon>
        <taxon>Rubiaceae</taxon>
        <taxon>Rubioideae</taxon>
        <taxon>Spermacoceae</taxon>
        <taxon>Hedyotis-Oldenlandia complex</taxon>
        <taxon>Oldenlandia</taxon>
    </lineage>
</organism>
<accession>A0AAV1D5B6</accession>
<proteinExistence type="predicted"/>
<dbReference type="AlphaFoldDB" id="A0AAV1D5B6"/>
<reference evidence="2" key="1">
    <citation type="submission" date="2023-03" db="EMBL/GenBank/DDBJ databases">
        <authorList>
            <person name="Julca I."/>
        </authorList>
    </citation>
    <scope>NUCLEOTIDE SEQUENCE</scope>
</reference>
<feature type="region of interest" description="Disordered" evidence="1">
    <location>
        <begin position="48"/>
        <end position="68"/>
    </location>
</feature>
<protein>
    <submittedName>
        <fullName evidence="2">OLC1v1001508C1</fullName>
    </submittedName>
</protein>
<keyword evidence="3" id="KW-1185">Reference proteome</keyword>